<sequence length="307" mass="33755">MSEDRDVSETLETRIIAALNRPVEAEVRAFAEMLAPVDALGVLFYGSNLRTGSLEGVLDFYVLTQGPQDEKIWPRVSYHERPIGGATLRAKVATMSLETFRTAAAGQLLDTTIWARFVQPSALAWERDAEAGTKIAEAVAQAAETAARLAVALGPAAGTPEDYWRALFRATYAAEFRVEKAGREDSILSANREHFDGLLPLALMAQGIGFARGAGSTIRPEMAPAQRAGLLAWWKRRQRLGKPYNVLRLLKASTTFDGAARYAAWKIERHTGVPVAVTPWRERHPVLAAPGVLWHVWRQRKAGDRAA</sequence>
<accession>A0ABQ2JD28</accession>
<organism evidence="1 2">
    <name type="scientific">Novosphingobium indicum</name>
    <dbReference type="NCBI Taxonomy" id="462949"/>
    <lineage>
        <taxon>Bacteria</taxon>
        <taxon>Pseudomonadati</taxon>
        <taxon>Pseudomonadota</taxon>
        <taxon>Alphaproteobacteria</taxon>
        <taxon>Sphingomonadales</taxon>
        <taxon>Sphingomonadaceae</taxon>
        <taxon>Novosphingobium</taxon>
    </lineage>
</organism>
<dbReference type="EMBL" id="BMLK01000003">
    <property type="protein sequence ID" value="GGN43199.1"/>
    <property type="molecule type" value="Genomic_DNA"/>
</dbReference>
<reference evidence="2" key="1">
    <citation type="journal article" date="2019" name="Int. J. Syst. Evol. Microbiol.">
        <title>The Global Catalogue of Microorganisms (GCM) 10K type strain sequencing project: providing services to taxonomists for standard genome sequencing and annotation.</title>
        <authorList>
            <consortium name="The Broad Institute Genomics Platform"/>
            <consortium name="The Broad Institute Genome Sequencing Center for Infectious Disease"/>
            <person name="Wu L."/>
            <person name="Ma J."/>
        </authorList>
    </citation>
    <scope>NUCLEOTIDE SEQUENCE [LARGE SCALE GENOMIC DNA]</scope>
    <source>
        <strain evidence="2">CGMCC 1.6784</strain>
    </source>
</reference>
<evidence type="ECO:0000313" key="1">
    <source>
        <dbReference type="EMBL" id="GGN43199.1"/>
    </source>
</evidence>
<gene>
    <name evidence="1" type="ORF">GCM10011349_07060</name>
</gene>
<evidence type="ECO:0000313" key="2">
    <source>
        <dbReference type="Proteomes" id="UP000605099"/>
    </source>
</evidence>
<dbReference type="Proteomes" id="UP000605099">
    <property type="component" value="Unassembled WGS sequence"/>
</dbReference>
<comment type="caution">
    <text evidence="1">The sequence shown here is derived from an EMBL/GenBank/DDBJ whole genome shotgun (WGS) entry which is preliminary data.</text>
</comment>
<protein>
    <recommendedName>
        <fullName evidence="3">Phosphatidate cytidylyltransferase</fullName>
    </recommendedName>
</protein>
<proteinExistence type="predicted"/>
<keyword evidence="2" id="KW-1185">Reference proteome</keyword>
<dbReference type="RefSeq" id="WP_188818310.1">
    <property type="nucleotide sequence ID" value="NZ_BMLK01000003.1"/>
</dbReference>
<evidence type="ECO:0008006" key="3">
    <source>
        <dbReference type="Google" id="ProtNLM"/>
    </source>
</evidence>
<name>A0ABQ2JD28_9SPHN</name>